<comment type="subcellular location">
    <subcellularLocation>
        <location evidence="1">Endomembrane system</location>
    </subcellularLocation>
</comment>
<keyword evidence="4" id="KW-1133">Transmembrane helix</keyword>
<organism evidence="7 8">
    <name type="scientific">Portunus trituberculatus</name>
    <name type="common">Swimming crab</name>
    <name type="synonym">Neptunus trituberculatus</name>
    <dbReference type="NCBI Taxonomy" id="210409"/>
    <lineage>
        <taxon>Eukaryota</taxon>
        <taxon>Metazoa</taxon>
        <taxon>Ecdysozoa</taxon>
        <taxon>Arthropoda</taxon>
        <taxon>Crustacea</taxon>
        <taxon>Multicrustacea</taxon>
        <taxon>Malacostraca</taxon>
        <taxon>Eumalacostraca</taxon>
        <taxon>Eucarida</taxon>
        <taxon>Decapoda</taxon>
        <taxon>Pleocyemata</taxon>
        <taxon>Brachyura</taxon>
        <taxon>Eubrachyura</taxon>
        <taxon>Portunoidea</taxon>
        <taxon>Portunidae</taxon>
        <taxon>Portuninae</taxon>
        <taxon>Portunus</taxon>
    </lineage>
</organism>
<name>A0A5B7CIX1_PORTR</name>
<dbReference type="GO" id="GO:0050185">
    <property type="term" value="F:phosphatidylinositol deacylase activity"/>
    <property type="evidence" value="ECO:0007669"/>
    <property type="project" value="TreeGrafter"/>
</dbReference>
<dbReference type="PANTHER" id="PTHR15495:SF7">
    <property type="entry name" value="GPI INOSITOL-DEACYLASE"/>
    <property type="match status" value="1"/>
</dbReference>
<dbReference type="GO" id="GO:0006505">
    <property type="term" value="P:GPI anchor metabolic process"/>
    <property type="evidence" value="ECO:0007669"/>
    <property type="project" value="TreeGrafter"/>
</dbReference>
<keyword evidence="5" id="KW-0472">Membrane</keyword>
<evidence type="ECO:0000256" key="1">
    <source>
        <dbReference type="ARBA" id="ARBA00004308"/>
    </source>
</evidence>
<evidence type="ECO:0000256" key="5">
    <source>
        <dbReference type="ARBA" id="ARBA00023136"/>
    </source>
</evidence>
<protein>
    <submittedName>
        <fullName evidence="7">GPI inositol-deacylase</fullName>
    </submittedName>
</protein>
<reference evidence="7 8" key="1">
    <citation type="submission" date="2019-05" db="EMBL/GenBank/DDBJ databases">
        <title>Another draft genome of Portunus trituberculatus and its Hox gene families provides insights of decapod evolution.</title>
        <authorList>
            <person name="Jeong J.-H."/>
            <person name="Song I."/>
            <person name="Kim S."/>
            <person name="Choi T."/>
            <person name="Kim D."/>
            <person name="Ryu S."/>
            <person name="Kim W."/>
        </authorList>
    </citation>
    <scope>NUCLEOTIDE SEQUENCE [LARGE SCALE GENOMIC DNA]</scope>
    <source>
        <tissue evidence="7">Muscle</tissue>
    </source>
</reference>
<sequence>MVARAVYTTKQVTAAMAPLIITQATPHTRPVLVLDPHIRTFYDKVNTFWMMERNFELKEVVLLTVGGGRNDIQVPTSHTNTPLADLATTTANVSH</sequence>
<dbReference type="AlphaFoldDB" id="A0A5B7CIX1"/>
<dbReference type="InterPro" id="IPR039529">
    <property type="entry name" value="PGAP1/BST1"/>
</dbReference>
<accession>A0A5B7CIX1</accession>
<dbReference type="OrthoDB" id="348976at2759"/>
<feature type="domain" description="GPI inositol-deacylase PGAP1-like alpha/beta" evidence="6">
    <location>
        <begin position="1"/>
        <end position="80"/>
    </location>
</feature>
<keyword evidence="8" id="KW-1185">Reference proteome</keyword>
<dbReference type="PANTHER" id="PTHR15495">
    <property type="entry name" value="NEGATIVE REGULATOR OF VESICLE FORMATION-RELATED"/>
    <property type="match status" value="1"/>
</dbReference>
<dbReference type="Proteomes" id="UP000324222">
    <property type="component" value="Unassembled WGS sequence"/>
</dbReference>
<keyword evidence="2" id="KW-0812">Transmembrane</keyword>
<dbReference type="InterPro" id="IPR012908">
    <property type="entry name" value="PGAP1-ab_dom-like"/>
</dbReference>
<comment type="caution">
    <text evidence="7">The sequence shown here is derived from an EMBL/GenBank/DDBJ whole genome shotgun (WGS) entry which is preliminary data.</text>
</comment>
<gene>
    <name evidence="7" type="primary">pgap1</name>
    <name evidence="7" type="ORF">E2C01_002071</name>
</gene>
<dbReference type="GO" id="GO:0016020">
    <property type="term" value="C:membrane"/>
    <property type="evidence" value="ECO:0007669"/>
    <property type="project" value="GOC"/>
</dbReference>
<evidence type="ECO:0000256" key="2">
    <source>
        <dbReference type="ARBA" id="ARBA00022692"/>
    </source>
</evidence>
<dbReference type="Pfam" id="PF07819">
    <property type="entry name" value="PGAP1"/>
    <property type="match status" value="1"/>
</dbReference>
<dbReference type="GO" id="GO:0005783">
    <property type="term" value="C:endoplasmic reticulum"/>
    <property type="evidence" value="ECO:0007669"/>
    <property type="project" value="TreeGrafter"/>
</dbReference>
<evidence type="ECO:0000256" key="3">
    <source>
        <dbReference type="ARBA" id="ARBA00022801"/>
    </source>
</evidence>
<proteinExistence type="predicted"/>
<dbReference type="GO" id="GO:0006888">
    <property type="term" value="P:endoplasmic reticulum to Golgi vesicle-mediated transport"/>
    <property type="evidence" value="ECO:0007669"/>
    <property type="project" value="TreeGrafter"/>
</dbReference>
<evidence type="ECO:0000313" key="8">
    <source>
        <dbReference type="Proteomes" id="UP000324222"/>
    </source>
</evidence>
<evidence type="ECO:0000313" key="7">
    <source>
        <dbReference type="EMBL" id="MPC09459.1"/>
    </source>
</evidence>
<evidence type="ECO:0000256" key="4">
    <source>
        <dbReference type="ARBA" id="ARBA00022989"/>
    </source>
</evidence>
<evidence type="ECO:0000259" key="6">
    <source>
        <dbReference type="Pfam" id="PF07819"/>
    </source>
</evidence>
<dbReference type="EMBL" id="VSRR010000070">
    <property type="protein sequence ID" value="MPC09459.1"/>
    <property type="molecule type" value="Genomic_DNA"/>
</dbReference>
<keyword evidence="3" id="KW-0378">Hydrolase</keyword>